<dbReference type="EMBL" id="JACJQH010000037">
    <property type="protein sequence ID" value="MBD2198158.1"/>
    <property type="molecule type" value="Genomic_DNA"/>
</dbReference>
<name>A0ABR8AFS1_9CYAN</name>
<evidence type="ECO:0000256" key="1">
    <source>
        <dbReference type="SAM" id="Phobius"/>
    </source>
</evidence>
<gene>
    <name evidence="2" type="ORF">H6G24_22055</name>
</gene>
<keyword evidence="1" id="KW-1133">Transmembrane helix</keyword>
<feature type="transmembrane region" description="Helical" evidence="1">
    <location>
        <begin position="6"/>
        <end position="27"/>
    </location>
</feature>
<reference evidence="2 3" key="1">
    <citation type="journal article" date="2020" name="ISME J.">
        <title>Comparative genomics reveals insights into cyanobacterial evolution and habitat adaptation.</title>
        <authorList>
            <person name="Chen M.Y."/>
            <person name="Teng W.K."/>
            <person name="Zhao L."/>
            <person name="Hu C.X."/>
            <person name="Zhou Y.K."/>
            <person name="Han B.P."/>
            <person name="Song L.R."/>
            <person name="Shu W.S."/>
        </authorList>
    </citation>
    <scope>NUCLEOTIDE SEQUENCE [LARGE SCALE GENOMIC DNA]</scope>
    <source>
        <strain evidence="2 3">FACHB-288</strain>
    </source>
</reference>
<keyword evidence="1" id="KW-0812">Transmembrane</keyword>
<sequence length="222" mass="25434">MRYRGYWIWIAWLILVYTINFACSSAIKETQRQEILNPAIANTQIAQTKGKIIMANNCESIRQSIETRNFLGWRGLPAECTAQDLFTNIPTDLSDRPVRPLGSDFNQAIFVLLELPGYYRPMASFRHNQLIMFDAMNPDLAGGFAPLHQDLGEPATRLDWHYGTLSIPTGEWVYPERGITVFLNTTADKALHIAVYQPTTLSEYERNLRPHLQKQVRPLRVP</sequence>
<keyword evidence="3" id="KW-1185">Reference proteome</keyword>
<evidence type="ECO:0000313" key="3">
    <source>
        <dbReference type="Proteomes" id="UP000658514"/>
    </source>
</evidence>
<evidence type="ECO:0000313" key="2">
    <source>
        <dbReference type="EMBL" id="MBD2198158.1"/>
    </source>
</evidence>
<proteinExistence type="predicted"/>
<protein>
    <recommendedName>
        <fullName evidence="4">DUF1254 domain-containing protein</fullName>
    </recommendedName>
</protein>
<dbReference type="RefSeq" id="WP_190547105.1">
    <property type="nucleotide sequence ID" value="NZ_CAWPNO010000070.1"/>
</dbReference>
<dbReference type="Proteomes" id="UP000658514">
    <property type="component" value="Unassembled WGS sequence"/>
</dbReference>
<keyword evidence="1" id="KW-0472">Membrane</keyword>
<accession>A0ABR8AFS1</accession>
<evidence type="ECO:0008006" key="4">
    <source>
        <dbReference type="Google" id="ProtNLM"/>
    </source>
</evidence>
<comment type="caution">
    <text evidence="2">The sequence shown here is derived from an EMBL/GenBank/DDBJ whole genome shotgun (WGS) entry which is preliminary data.</text>
</comment>
<organism evidence="2 3">
    <name type="scientific">Calothrix parietina FACHB-288</name>
    <dbReference type="NCBI Taxonomy" id="2692896"/>
    <lineage>
        <taxon>Bacteria</taxon>
        <taxon>Bacillati</taxon>
        <taxon>Cyanobacteriota</taxon>
        <taxon>Cyanophyceae</taxon>
        <taxon>Nostocales</taxon>
        <taxon>Calotrichaceae</taxon>
        <taxon>Calothrix</taxon>
    </lineage>
</organism>